<feature type="compositionally biased region" description="Basic and acidic residues" evidence="5">
    <location>
        <begin position="12"/>
        <end position="23"/>
    </location>
</feature>
<name>A0A2P8E8T6_9ACTN</name>
<evidence type="ECO:0000256" key="3">
    <source>
        <dbReference type="ARBA" id="ARBA00023163"/>
    </source>
</evidence>
<evidence type="ECO:0000256" key="2">
    <source>
        <dbReference type="ARBA" id="ARBA00023125"/>
    </source>
</evidence>
<organism evidence="7 8">
    <name type="scientific">Haloactinopolyspora alba</name>
    <dbReference type="NCBI Taxonomy" id="648780"/>
    <lineage>
        <taxon>Bacteria</taxon>
        <taxon>Bacillati</taxon>
        <taxon>Actinomycetota</taxon>
        <taxon>Actinomycetes</taxon>
        <taxon>Jiangellales</taxon>
        <taxon>Jiangellaceae</taxon>
        <taxon>Haloactinopolyspora</taxon>
    </lineage>
</organism>
<comment type="caution">
    <text evidence="7">The sequence shown here is derived from an EMBL/GenBank/DDBJ whole genome shotgun (WGS) entry which is preliminary data.</text>
</comment>
<dbReference type="PROSITE" id="PS50977">
    <property type="entry name" value="HTH_TETR_2"/>
    <property type="match status" value="1"/>
</dbReference>
<evidence type="ECO:0000256" key="4">
    <source>
        <dbReference type="PROSITE-ProRule" id="PRU00335"/>
    </source>
</evidence>
<dbReference type="GO" id="GO:0003700">
    <property type="term" value="F:DNA-binding transcription factor activity"/>
    <property type="evidence" value="ECO:0007669"/>
    <property type="project" value="TreeGrafter"/>
</dbReference>
<keyword evidence="8" id="KW-1185">Reference proteome</keyword>
<evidence type="ECO:0000313" key="7">
    <source>
        <dbReference type="EMBL" id="PSL05873.1"/>
    </source>
</evidence>
<gene>
    <name evidence="7" type="ORF">CLV30_10324</name>
</gene>
<sequence>MSTSEPPADDDEPRRGRPRDPDAGQRILDAAVQVLLERGAQAMTVDAVAERAGVGKATVYRRWASKDDLAYAAVAALFDQEVHVPDTGSLLGDITEVFRDLLQLTTRPDGAAFFRTAAVEAGRDSRIAELYRVTLANRLMTSNVIFDRAVERGELDPDVDRQMLFDWPAGILLLRILTATPLPRPEDAEEMARLTLYGFARR</sequence>
<dbReference type="Proteomes" id="UP000243528">
    <property type="component" value="Unassembled WGS sequence"/>
</dbReference>
<keyword evidence="1" id="KW-0805">Transcription regulation</keyword>
<dbReference type="GO" id="GO:0000976">
    <property type="term" value="F:transcription cis-regulatory region binding"/>
    <property type="evidence" value="ECO:0007669"/>
    <property type="project" value="TreeGrafter"/>
</dbReference>
<reference evidence="7 8" key="1">
    <citation type="submission" date="2018-03" db="EMBL/GenBank/DDBJ databases">
        <title>Genomic Encyclopedia of Archaeal and Bacterial Type Strains, Phase II (KMG-II): from individual species to whole genera.</title>
        <authorList>
            <person name="Goeker M."/>
        </authorList>
    </citation>
    <scope>NUCLEOTIDE SEQUENCE [LARGE SCALE GENOMIC DNA]</scope>
    <source>
        <strain evidence="7 8">DSM 45211</strain>
    </source>
</reference>
<dbReference type="Gene3D" id="1.10.357.10">
    <property type="entry name" value="Tetracycline Repressor, domain 2"/>
    <property type="match status" value="1"/>
</dbReference>
<dbReference type="SUPFAM" id="SSF46689">
    <property type="entry name" value="Homeodomain-like"/>
    <property type="match status" value="1"/>
</dbReference>
<dbReference type="SUPFAM" id="SSF48498">
    <property type="entry name" value="Tetracyclin repressor-like, C-terminal domain"/>
    <property type="match status" value="1"/>
</dbReference>
<keyword evidence="2 4" id="KW-0238">DNA-binding</keyword>
<accession>A0A2P8E8T6</accession>
<dbReference type="InterPro" id="IPR036271">
    <property type="entry name" value="Tet_transcr_reg_TetR-rel_C_sf"/>
</dbReference>
<protein>
    <submittedName>
        <fullName evidence="7">TetR family transcriptional regulator</fullName>
    </submittedName>
</protein>
<feature type="domain" description="HTH tetR-type" evidence="6">
    <location>
        <begin position="21"/>
        <end position="81"/>
    </location>
</feature>
<dbReference type="InterPro" id="IPR001647">
    <property type="entry name" value="HTH_TetR"/>
</dbReference>
<dbReference type="RefSeq" id="WP_106536115.1">
    <property type="nucleotide sequence ID" value="NZ_ML142901.1"/>
</dbReference>
<dbReference type="Pfam" id="PF00440">
    <property type="entry name" value="TetR_N"/>
    <property type="match status" value="1"/>
</dbReference>
<feature type="DNA-binding region" description="H-T-H motif" evidence="4">
    <location>
        <begin position="44"/>
        <end position="63"/>
    </location>
</feature>
<dbReference type="PANTHER" id="PTHR30055:SF148">
    <property type="entry name" value="TETR-FAMILY TRANSCRIPTIONAL REGULATOR"/>
    <property type="match status" value="1"/>
</dbReference>
<dbReference type="Gene3D" id="1.10.10.60">
    <property type="entry name" value="Homeodomain-like"/>
    <property type="match status" value="1"/>
</dbReference>
<dbReference type="OrthoDB" id="9796019at2"/>
<dbReference type="EMBL" id="PYGE01000003">
    <property type="protein sequence ID" value="PSL05873.1"/>
    <property type="molecule type" value="Genomic_DNA"/>
</dbReference>
<dbReference type="PANTHER" id="PTHR30055">
    <property type="entry name" value="HTH-TYPE TRANSCRIPTIONAL REGULATOR RUTR"/>
    <property type="match status" value="1"/>
</dbReference>
<evidence type="ECO:0000313" key="8">
    <source>
        <dbReference type="Proteomes" id="UP000243528"/>
    </source>
</evidence>
<dbReference type="AlphaFoldDB" id="A0A2P8E8T6"/>
<dbReference type="Pfam" id="PF16859">
    <property type="entry name" value="TetR_C_11"/>
    <property type="match status" value="1"/>
</dbReference>
<evidence type="ECO:0000256" key="5">
    <source>
        <dbReference type="SAM" id="MobiDB-lite"/>
    </source>
</evidence>
<dbReference type="InterPro" id="IPR011075">
    <property type="entry name" value="TetR_C"/>
</dbReference>
<keyword evidence="3" id="KW-0804">Transcription</keyword>
<dbReference type="PRINTS" id="PR00455">
    <property type="entry name" value="HTHTETR"/>
</dbReference>
<dbReference type="InterPro" id="IPR009057">
    <property type="entry name" value="Homeodomain-like_sf"/>
</dbReference>
<dbReference type="InterPro" id="IPR050109">
    <property type="entry name" value="HTH-type_TetR-like_transc_reg"/>
</dbReference>
<evidence type="ECO:0000259" key="6">
    <source>
        <dbReference type="PROSITE" id="PS50977"/>
    </source>
</evidence>
<evidence type="ECO:0000256" key="1">
    <source>
        <dbReference type="ARBA" id="ARBA00023015"/>
    </source>
</evidence>
<feature type="region of interest" description="Disordered" evidence="5">
    <location>
        <begin position="1"/>
        <end position="24"/>
    </location>
</feature>
<proteinExistence type="predicted"/>